<dbReference type="Pfam" id="PF00128">
    <property type="entry name" value="Alpha-amylase"/>
    <property type="match status" value="2"/>
</dbReference>
<dbReference type="InterPro" id="IPR006048">
    <property type="entry name" value="A-amylase/branching_C"/>
</dbReference>
<dbReference type="InterPro" id="IPR006047">
    <property type="entry name" value="GH13_cat_dom"/>
</dbReference>
<proteinExistence type="predicted"/>
<gene>
    <name evidence="2" type="ORF">HMPREF3226_01115</name>
</gene>
<dbReference type="Proteomes" id="UP000070533">
    <property type="component" value="Unassembled WGS sequence"/>
</dbReference>
<dbReference type="GO" id="GO:0004556">
    <property type="term" value="F:alpha-amylase activity"/>
    <property type="evidence" value="ECO:0007669"/>
    <property type="project" value="TreeGrafter"/>
</dbReference>
<dbReference type="SUPFAM" id="SSF51445">
    <property type="entry name" value="(Trans)glycosidases"/>
    <property type="match status" value="1"/>
</dbReference>
<dbReference type="Pfam" id="PF02806">
    <property type="entry name" value="Alpha-amylase_C"/>
    <property type="match status" value="1"/>
</dbReference>
<evidence type="ECO:0000259" key="1">
    <source>
        <dbReference type="SMART" id="SM00642"/>
    </source>
</evidence>
<dbReference type="Gene3D" id="3.20.20.80">
    <property type="entry name" value="Glycosidases"/>
    <property type="match status" value="2"/>
</dbReference>
<organism evidence="2 3">
    <name type="scientific">Prevotella corporis</name>
    <dbReference type="NCBI Taxonomy" id="28128"/>
    <lineage>
        <taxon>Bacteria</taxon>
        <taxon>Pseudomonadati</taxon>
        <taxon>Bacteroidota</taxon>
        <taxon>Bacteroidia</taxon>
        <taxon>Bacteroidales</taxon>
        <taxon>Prevotellaceae</taxon>
        <taxon>Prevotella</taxon>
    </lineage>
</organism>
<evidence type="ECO:0000313" key="3">
    <source>
        <dbReference type="Proteomes" id="UP000070533"/>
    </source>
</evidence>
<accession>A0A133QAK4</accession>
<dbReference type="InterPro" id="IPR013780">
    <property type="entry name" value="Glyco_hydro_b"/>
</dbReference>
<dbReference type="InterPro" id="IPR017853">
    <property type="entry name" value="GH"/>
</dbReference>
<dbReference type="OrthoDB" id="9805159at2"/>
<dbReference type="GO" id="GO:0043169">
    <property type="term" value="F:cation binding"/>
    <property type="evidence" value="ECO:0007669"/>
    <property type="project" value="InterPro"/>
</dbReference>
<dbReference type="SUPFAM" id="SSF51011">
    <property type="entry name" value="Glycosyl hydrolase domain"/>
    <property type="match status" value="1"/>
</dbReference>
<dbReference type="Gene3D" id="2.60.40.1180">
    <property type="entry name" value="Golgi alpha-mannosidase II"/>
    <property type="match status" value="1"/>
</dbReference>
<sequence length="560" mass="64130">MQKLIIYQVFTRTFGNRKQTRQVNGTMSENGVGKMNDFNASVLRQIKNFGATAVWYTGVIRHATCSDYSAFGIPKQSSRIVKGKAGSPYAITDYYDIDPDIAENVTGRMEEFDALVSRTHKAGLKVIIDFVPNHVARQYKSIAKPFGISDLGEDDDTGKHFDAQNNFYYCPNEHLDLSAVAFPDEIDSVPYEEFPAKCTGNDRFDAHPQQNDWYETVKLNYGIDYCDAGGRSYHFSPLPSTWLKMADILFFWASKGIDGFRCDMAEMVPREFWSYITGRIKNFYPHIVFIGEVYEPSKYRDYISAGFDYLYDKVGMYDCIRDVMCGRRPASSITNAWQNTDDIQEHMLYFLENHDEQRIASDFFCGNPQKGIPGMIVSSLLRANPLMVYAGQEFGERGMDREGFSGVDGRSTIFDYWCTDSVFKGYFSRSELTLEQLYLEGVYAKLMNICNEEKAVQFGKTFDLMYANMDNEWFNPDKQFAFMRKDGGEALLIVANFDDKDVDVEVRIPAHAFDYMQLVEGKVMMTDLMTGESLTSVLSKDTTCRIHIKALRGRIYKFMN</sequence>
<evidence type="ECO:0000313" key="2">
    <source>
        <dbReference type="EMBL" id="KXA39904.1"/>
    </source>
</evidence>
<dbReference type="PANTHER" id="PTHR10357">
    <property type="entry name" value="ALPHA-AMYLASE FAMILY MEMBER"/>
    <property type="match status" value="1"/>
</dbReference>
<dbReference type="PATRIC" id="fig|28128.5.peg.1131"/>
<dbReference type="RefSeq" id="WP_060940527.1">
    <property type="nucleotide sequence ID" value="NZ_KQ957241.1"/>
</dbReference>
<name>A0A133QAK4_9BACT</name>
<dbReference type="GO" id="GO:0009313">
    <property type="term" value="P:oligosaccharide catabolic process"/>
    <property type="evidence" value="ECO:0007669"/>
    <property type="project" value="TreeGrafter"/>
</dbReference>
<dbReference type="eggNOG" id="COG0366">
    <property type="taxonomic scope" value="Bacteria"/>
</dbReference>
<feature type="domain" description="Glycosyl hydrolase family 13 catalytic" evidence="1">
    <location>
        <begin position="8"/>
        <end position="433"/>
    </location>
</feature>
<dbReference type="SMART" id="SM00642">
    <property type="entry name" value="Aamy"/>
    <property type="match status" value="1"/>
</dbReference>
<reference evidence="3" key="1">
    <citation type="submission" date="2016-01" db="EMBL/GenBank/DDBJ databases">
        <authorList>
            <person name="Mitreva M."/>
            <person name="Pepin K.H."/>
            <person name="Mihindukulasuriya K.A."/>
            <person name="Fulton R."/>
            <person name="Fronick C."/>
            <person name="O'Laughlin M."/>
            <person name="Miner T."/>
            <person name="Herter B."/>
            <person name="Rosa B.A."/>
            <person name="Cordes M."/>
            <person name="Tomlinson C."/>
            <person name="Wollam A."/>
            <person name="Palsikar V.B."/>
            <person name="Mardis E.R."/>
            <person name="Wilson R.K."/>
        </authorList>
    </citation>
    <scope>NUCLEOTIDE SEQUENCE [LARGE SCALE GENOMIC DNA]</scope>
    <source>
        <strain evidence="3">MJR7716</strain>
    </source>
</reference>
<dbReference type="CDD" id="cd11349">
    <property type="entry name" value="AmyAc_3"/>
    <property type="match status" value="1"/>
</dbReference>
<dbReference type="EMBL" id="LRQG01000086">
    <property type="protein sequence ID" value="KXA39904.1"/>
    <property type="molecule type" value="Genomic_DNA"/>
</dbReference>
<comment type="caution">
    <text evidence="2">The sequence shown here is derived from an EMBL/GenBank/DDBJ whole genome shotgun (WGS) entry which is preliminary data.</text>
</comment>
<protein>
    <submittedName>
        <fullName evidence="2">Alpha amylase, catalytic domain protein</fullName>
    </submittedName>
</protein>
<dbReference type="PANTHER" id="PTHR10357:SF205">
    <property type="entry name" value="O-GLYCOSYL HYDROLASE FAMILY 13"/>
    <property type="match status" value="1"/>
</dbReference>
<dbReference type="AlphaFoldDB" id="A0A133QAK4"/>
<keyword evidence="3" id="KW-1185">Reference proteome</keyword>
<dbReference type="STRING" id="28128.HMPREF3226_01115"/>